<evidence type="ECO:0000256" key="2">
    <source>
        <dbReference type="SAM" id="MobiDB-lite"/>
    </source>
</evidence>
<dbReference type="GO" id="GO:0008168">
    <property type="term" value="F:methyltransferase activity"/>
    <property type="evidence" value="ECO:0007669"/>
    <property type="project" value="UniProtKB-KW"/>
</dbReference>
<dbReference type="CDD" id="cd02440">
    <property type="entry name" value="AdoMet_MTases"/>
    <property type="match status" value="1"/>
</dbReference>
<organism evidence="3 4">
    <name type="scientific">Colletotrichum destructivum</name>
    <dbReference type="NCBI Taxonomy" id="34406"/>
    <lineage>
        <taxon>Eukaryota</taxon>
        <taxon>Fungi</taxon>
        <taxon>Dikarya</taxon>
        <taxon>Ascomycota</taxon>
        <taxon>Pezizomycotina</taxon>
        <taxon>Sordariomycetes</taxon>
        <taxon>Hypocreomycetidae</taxon>
        <taxon>Glomerellales</taxon>
        <taxon>Glomerellaceae</taxon>
        <taxon>Colletotrichum</taxon>
        <taxon>Colletotrichum destructivum species complex</taxon>
    </lineage>
</organism>
<sequence>MSKPETRVSANNTPVPPESDPPAQLTLDEGGDNAGVIIPEDPKRYQVWRISGPSAHFSNPRLECSLQMTTSRHLEAVTSSVLDYRLENGRTYHAYKNGNLEQNMFLRTFGNRLGPAPPNEEKSNVGRVLDSGTGTGIWATDFGEEHPDAEVIGVDLSVTWPNYMPTNVRVEIDDLEEPWIFSQPLNYIHSRNMQAVIIDCASYIKKCYDNLAPGGYLEVNEVDLFPQSDDGTLKDDSAILESTRLIHECSTIFGRSPLKLEDLAEIMTSVGFEDVTAQKFKWHTNSWPKDAHYKELGAWCHDNLVAGWEGVSMAPFTRALNWSNKEVIVFMVDVRKELANKQIHAYFSVWSVYGRKSSTPKSPTVA</sequence>
<dbReference type="AlphaFoldDB" id="A0AAX4J280"/>
<dbReference type="GO" id="GO:0032259">
    <property type="term" value="P:methylation"/>
    <property type="evidence" value="ECO:0007669"/>
    <property type="project" value="UniProtKB-KW"/>
</dbReference>
<dbReference type="RefSeq" id="XP_062786741.1">
    <property type="nucleotide sequence ID" value="XM_062930690.1"/>
</dbReference>
<feature type="region of interest" description="Disordered" evidence="2">
    <location>
        <begin position="1"/>
        <end position="33"/>
    </location>
</feature>
<dbReference type="PANTHER" id="PTHR43591:SF24">
    <property type="entry name" value="2-METHOXY-6-POLYPRENYL-1,4-BENZOQUINOL METHYLASE, MITOCHONDRIAL"/>
    <property type="match status" value="1"/>
</dbReference>
<dbReference type="Gene3D" id="3.40.50.150">
    <property type="entry name" value="Vaccinia Virus protein VP39"/>
    <property type="match status" value="1"/>
</dbReference>
<dbReference type="PANTHER" id="PTHR43591">
    <property type="entry name" value="METHYLTRANSFERASE"/>
    <property type="match status" value="1"/>
</dbReference>
<dbReference type="Proteomes" id="UP001322277">
    <property type="component" value="Chromosome 10"/>
</dbReference>
<dbReference type="GeneID" id="87951034"/>
<proteinExistence type="inferred from homology"/>
<name>A0AAX4J280_9PEZI</name>
<keyword evidence="3" id="KW-0489">Methyltransferase</keyword>
<comment type="similarity">
    <text evidence="1">Belongs to the methyltransferase superfamily. LaeA methyltransferase family.</text>
</comment>
<accession>A0AAX4J280</accession>
<evidence type="ECO:0000256" key="1">
    <source>
        <dbReference type="ARBA" id="ARBA00038158"/>
    </source>
</evidence>
<keyword evidence="4" id="KW-1185">Reference proteome</keyword>
<dbReference type="KEGG" id="cdet:87951034"/>
<protein>
    <submittedName>
        <fullName evidence="3">S-adenosyl-L-methionine-dependent methyltransferase superfamily</fullName>
    </submittedName>
</protein>
<evidence type="ECO:0000313" key="3">
    <source>
        <dbReference type="EMBL" id="WQF89520.1"/>
    </source>
</evidence>
<evidence type="ECO:0000313" key="4">
    <source>
        <dbReference type="Proteomes" id="UP001322277"/>
    </source>
</evidence>
<keyword evidence="3" id="KW-0808">Transferase</keyword>
<dbReference type="Pfam" id="PF13489">
    <property type="entry name" value="Methyltransf_23"/>
    <property type="match status" value="1"/>
</dbReference>
<dbReference type="InterPro" id="IPR029063">
    <property type="entry name" value="SAM-dependent_MTases_sf"/>
</dbReference>
<reference evidence="4" key="1">
    <citation type="journal article" date="2023" name="bioRxiv">
        <title>Complete genome of the Medicago anthracnose fungus, Colletotrichum destructivum, reveals a mini-chromosome-like region within a core chromosome.</title>
        <authorList>
            <person name="Lapalu N."/>
            <person name="Simon A."/>
            <person name="Lu A."/>
            <person name="Plaumann P.-L."/>
            <person name="Amselem J."/>
            <person name="Pigne S."/>
            <person name="Auger A."/>
            <person name="Koch C."/>
            <person name="Dallery J.-F."/>
            <person name="O'Connell R.J."/>
        </authorList>
    </citation>
    <scope>NUCLEOTIDE SEQUENCE [LARGE SCALE GENOMIC DNA]</scope>
    <source>
        <strain evidence="4">CBS 520.97</strain>
    </source>
</reference>
<dbReference type="SUPFAM" id="SSF53335">
    <property type="entry name" value="S-adenosyl-L-methionine-dependent methyltransferases"/>
    <property type="match status" value="1"/>
</dbReference>
<gene>
    <name evidence="3" type="ORF">CDEST_14534</name>
</gene>
<dbReference type="EMBL" id="CP137314">
    <property type="protein sequence ID" value="WQF89520.1"/>
    <property type="molecule type" value="Genomic_DNA"/>
</dbReference>